<keyword evidence="2" id="KW-0645">Protease</keyword>
<feature type="non-terminal residue" evidence="2">
    <location>
        <position position="354"/>
    </location>
</feature>
<feature type="domain" description="Peptidase A1" evidence="1">
    <location>
        <begin position="8"/>
        <end position="349"/>
    </location>
</feature>
<dbReference type="PROSITE" id="PS51767">
    <property type="entry name" value="PEPTIDASE_A1"/>
    <property type="match status" value="1"/>
</dbReference>
<reference evidence="2" key="1">
    <citation type="journal article" date="2020" name="Stud. Mycol.">
        <title>101 Dothideomycetes genomes: a test case for predicting lifestyles and emergence of pathogens.</title>
        <authorList>
            <person name="Haridas S."/>
            <person name="Albert R."/>
            <person name="Binder M."/>
            <person name="Bloem J."/>
            <person name="Labutti K."/>
            <person name="Salamov A."/>
            <person name="Andreopoulos B."/>
            <person name="Baker S."/>
            <person name="Barry K."/>
            <person name="Bills G."/>
            <person name="Bluhm B."/>
            <person name="Cannon C."/>
            <person name="Castanera R."/>
            <person name="Culley D."/>
            <person name="Daum C."/>
            <person name="Ezra D."/>
            <person name="Gonzalez J."/>
            <person name="Henrissat B."/>
            <person name="Kuo A."/>
            <person name="Liang C."/>
            <person name="Lipzen A."/>
            <person name="Lutzoni F."/>
            <person name="Magnuson J."/>
            <person name="Mondo S."/>
            <person name="Nolan M."/>
            <person name="Ohm R."/>
            <person name="Pangilinan J."/>
            <person name="Park H.-J."/>
            <person name="Ramirez L."/>
            <person name="Alfaro M."/>
            <person name="Sun H."/>
            <person name="Tritt A."/>
            <person name="Yoshinaga Y."/>
            <person name="Zwiers L.-H."/>
            <person name="Turgeon B."/>
            <person name="Goodwin S."/>
            <person name="Spatafora J."/>
            <person name="Crous P."/>
            <person name="Grigoriev I."/>
        </authorList>
    </citation>
    <scope>NUCLEOTIDE SEQUENCE</scope>
    <source>
        <strain evidence="2">CBS 207.26</strain>
    </source>
</reference>
<evidence type="ECO:0000313" key="3">
    <source>
        <dbReference type="Proteomes" id="UP000800200"/>
    </source>
</evidence>
<dbReference type="Pfam" id="PF00026">
    <property type="entry name" value="Asp"/>
    <property type="match status" value="1"/>
</dbReference>
<evidence type="ECO:0000313" key="2">
    <source>
        <dbReference type="EMBL" id="KAF2185362.1"/>
    </source>
</evidence>
<dbReference type="AlphaFoldDB" id="A0A6A6E3N6"/>
<protein>
    <submittedName>
        <fullName evidence="2">Acid protease</fullName>
    </submittedName>
</protein>
<dbReference type="OrthoDB" id="4074350at2759"/>
<name>A0A6A6E3N6_9PEZI</name>
<dbReference type="InterPro" id="IPR033121">
    <property type="entry name" value="PEPTIDASE_A1"/>
</dbReference>
<evidence type="ECO:0000259" key="1">
    <source>
        <dbReference type="PROSITE" id="PS51767"/>
    </source>
</evidence>
<dbReference type="SUPFAM" id="SSF50630">
    <property type="entry name" value="Acid proteases"/>
    <property type="match status" value="1"/>
</dbReference>
<keyword evidence="2" id="KW-0378">Hydrolase</keyword>
<dbReference type="Gene3D" id="2.40.70.10">
    <property type="entry name" value="Acid Proteases"/>
    <property type="match status" value="2"/>
</dbReference>
<accession>A0A6A6E3N6</accession>
<feature type="non-terminal residue" evidence="2">
    <location>
        <position position="1"/>
    </location>
</feature>
<organism evidence="2 3">
    <name type="scientific">Zopfia rhizophila CBS 207.26</name>
    <dbReference type="NCBI Taxonomy" id="1314779"/>
    <lineage>
        <taxon>Eukaryota</taxon>
        <taxon>Fungi</taxon>
        <taxon>Dikarya</taxon>
        <taxon>Ascomycota</taxon>
        <taxon>Pezizomycotina</taxon>
        <taxon>Dothideomycetes</taxon>
        <taxon>Dothideomycetes incertae sedis</taxon>
        <taxon>Zopfiaceae</taxon>
        <taxon>Zopfia</taxon>
    </lineage>
</organism>
<dbReference type="Proteomes" id="UP000800200">
    <property type="component" value="Unassembled WGS sequence"/>
</dbReference>
<dbReference type="GO" id="GO:0006508">
    <property type="term" value="P:proteolysis"/>
    <property type="evidence" value="ECO:0007669"/>
    <property type="project" value="UniProtKB-KW"/>
</dbReference>
<keyword evidence="3" id="KW-1185">Reference proteome</keyword>
<dbReference type="EMBL" id="ML994634">
    <property type="protein sequence ID" value="KAF2185362.1"/>
    <property type="molecule type" value="Genomic_DNA"/>
</dbReference>
<gene>
    <name evidence="2" type="ORF">K469DRAFT_537609</name>
</gene>
<dbReference type="InterPro" id="IPR021109">
    <property type="entry name" value="Peptidase_aspartic_dom_sf"/>
</dbReference>
<proteinExistence type="predicted"/>
<dbReference type="GO" id="GO:0008233">
    <property type="term" value="F:peptidase activity"/>
    <property type="evidence" value="ECO:0007669"/>
    <property type="project" value="UniProtKB-KW"/>
</dbReference>
<sequence>EGNDGPWWSLLLRIGTPGHNVRVLANIAGQETWAVTPSDCSGSDLDNCPDEQGGTFEVNSSSTWVPSATIWNNTGIYALGDYISDLLGINAADTGPSLNHTVVAGITTKKFYLGQFGISPRPTNFTVMNHNSTALTFSMLKSNNFIPSLTYGLNVGSFHRSKTIKNALCSLVFGSYDRSRFFPNDLDFSFGPDDGRELTVAITSITKDSQGFTQSADLLPTPIIAALDSTRPSIWLPTEACDLFERALGLQWNETLNLYLVNETWHEALLRLNPTVTFEVGNSYSGKTVSIGMNYAAFDLEVSSPIVERRTRYFPLKRAANSTQYTLGRAFLQETYLIANYENRTFKLAQARWD</sequence>